<feature type="compositionally biased region" description="Low complexity" evidence="1">
    <location>
        <begin position="131"/>
        <end position="147"/>
    </location>
</feature>
<geneLocation type="plasmid" evidence="2">
    <name>unnamed4</name>
</geneLocation>
<protein>
    <recommendedName>
        <fullName evidence="3">DUF1376 domain-containing protein</fullName>
    </recommendedName>
</protein>
<evidence type="ECO:0000313" key="2">
    <source>
        <dbReference type="EMBL" id="ANY85145.1"/>
    </source>
</evidence>
<evidence type="ECO:0000256" key="1">
    <source>
        <dbReference type="SAM" id="MobiDB-lite"/>
    </source>
</evidence>
<accession>A0A1B2EYT0</accession>
<keyword evidence="2" id="KW-0614">Plasmid</keyword>
<name>A0A1B2EYT0_9HYPH</name>
<organism evidence="2">
    <name type="scientific">Microvirga ossetica</name>
    <dbReference type="NCBI Taxonomy" id="1882682"/>
    <lineage>
        <taxon>Bacteria</taxon>
        <taxon>Pseudomonadati</taxon>
        <taxon>Pseudomonadota</taxon>
        <taxon>Alphaproteobacteria</taxon>
        <taxon>Hyphomicrobiales</taxon>
        <taxon>Methylobacteriaceae</taxon>
        <taxon>Microvirga</taxon>
    </lineage>
</organism>
<dbReference type="EMBL" id="CP016620">
    <property type="protein sequence ID" value="ANY85145.1"/>
    <property type="molecule type" value="Genomic_DNA"/>
</dbReference>
<gene>
    <name evidence="2" type="ORF">BB934_43905</name>
</gene>
<reference evidence="2" key="1">
    <citation type="submission" date="2016-07" db="EMBL/GenBank/DDBJ databases">
        <title>Microvirga ossetica sp. nov. a new species of rhizobia isolated from root nodules of the legume species Vicia alpestris Steven originated from North Ossetia region in the Caucasus.</title>
        <authorList>
            <person name="Safronova V.I."/>
            <person name="Kuznetsova I.G."/>
            <person name="Sazanova A.L."/>
            <person name="Belimov A."/>
            <person name="Andronov E."/>
            <person name="Osledkin Y.S."/>
            <person name="Onishchuk O.P."/>
            <person name="Kurchak O.N."/>
            <person name="Shaposhnikov A.I."/>
            <person name="Willems A."/>
            <person name="Tikhonovich I.A."/>
        </authorList>
    </citation>
    <scope>NUCLEOTIDE SEQUENCE [LARGE SCALE GENOMIC DNA]</scope>
    <source>
        <strain evidence="2">V5/3M</strain>
        <plasmid evidence="2">unnamed4</plasmid>
    </source>
</reference>
<dbReference type="AlphaFoldDB" id="A0A1B2EYT0"/>
<proteinExistence type="predicted"/>
<dbReference type="RefSeq" id="WP_157934724.1">
    <property type="nucleotide sequence ID" value="NZ_CP016620.1"/>
</dbReference>
<sequence length="266" mass="29649">MSHPWMPFYPGDYLADTVHLSTLEHGAYLMLILHYWRNEGLPDDDTKLARIVRLPLEQWLEIRPTLADFFAPGWRHKRIDTELQVTQEKYQRRAAAGRQGGLASGRAKQKPTHAQAMLQPEQSTAEAGPNQSQSQPQSQSHQGESQSATPGPTGISAEDRFWARLEDLKDKGISRTRCTELLALTGHDFIEANRALDGAEQAAKPGQYLGAIIRNLQQSGKASSPSPQVPSWVTERRATGVLVERDGRHWRCLGELLNEAGEAVGW</sequence>
<dbReference type="Pfam" id="PF07120">
    <property type="entry name" value="DUF1376"/>
    <property type="match status" value="1"/>
</dbReference>
<dbReference type="InterPro" id="IPR010781">
    <property type="entry name" value="DUF1376"/>
</dbReference>
<dbReference type="KEGG" id="moc:BB934_43905"/>
<evidence type="ECO:0008006" key="3">
    <source>
        <dbReference type="Google" id="ProtNLM"/>
    </source>
</evidence>
<dbReference type="OrthoDB" id="8243486at2"/>
<feature type="region of interest" description="Disordered" evidence="1">
    <location>
        <begin position="90"/>
        <end position="156"/>
    </location>
</feature>